<dbReference type="Gene3D" id="3.40.50.150">
    <property type="entry name" value="Vaccinia Virus protein VP39"/>
    <property type="match status" value="1"/>
</dbReference>
<reference evidence="4" key="1">
    <citation type="submission" date="2023-10" db="EMBL/GenBank/DDBJ databases">
        <title>Whole Genome based description of the genera Actinobaculum and Actinotignum reveals a complex phylogenetic relationship within the species included in the genus Actinotignum.</title>
        <authorList>
            <person name="Jensen C.S."/>
            <person name="Dargis R."/>
            <person name="Kemp M."/>
            <person name="Christensen J.J."/>
        </authorList>
    </citation>
    <scope>NUCLEOTIDE SEQUENCE</scope>
    <source>
        <strain evidence="4">SLA_B511</strain>
    </source>
</reference>
<keyword evidence="2" id="KW-0808">Transferase</keyword>
<dbReference type="PANTHER" id="PTHR47816:SF4">
    <property type="entry name" value="RIBOSOMAL RNA SMALL SUBUNIT METHYLTRANSFERASE C"/>
    <property type="match status" value="1"/>
</dbReference>
<dbReference type="SUPFAM" id="SSF53335">
    <property type="entry name" value="S-adenosyl-L-methionine-dependent methyltransferases"/>
    <property type="match status" value="1"/>
</dbReference>
<dbReference type="EMBL" id="JAWNGC010000004">
    <property type="protein sequence ID" value="MDY5154961.1"/>
    <property type="molecule type" value="Genomic_DNA"/>
</dbReference>
<organism evidence="4 5">
    <name type="scientific">Actinotignum urinale</name>
    <dbReference type="NCBI Taxonomy" id="190146"/>
    <lineage>
        <taxon>Bacteria</taxon>
        <taxon>Bacillati</taxon>
        <taxon>Actinomycetota</taxon>
        <taxon>Actinomycetes</taxon>
        <taxon>Actinomycetales</taxon>
        <taxon>Actinomycetaceae</taxon>
        <taxon>Actinotignum</taxon>
    </lineage>
</organism>
<dbReference type="InterPro" id="IPR046977">
    <property type="entry name" value="RsmC/RlmG"/>
</dbReference>
<evidence type="ECO:0000256" key="1">
    <source>
        <dbReference type="ARBA" id="ARBA00022603"/>
    </source>
</evidence>
<name>A0AAW9HYQ1_9ACTO</name>
<dbReference type="RefSeq" id="WP_308806771.1">
    <property type="nucleotide sequence ID" value="NZ_CAMYCL010000012.1"/>
</dbReference>
<feature type="domain" description="Methyltransferase small" evidence="3">
    <location>
        <begin position="29"/>
        <end position="197"/>
    </location>
</feature>
<keyword evidence="1 4" id="KW-0489">Methyltransferase</keyword>
<dbReference type="CDD" id="cd02440">
    <property type="entry name" value="AdoMet_MTases"/>
    <property type="match status" value="1"/>
</dbReference>
<dbReference type="Proteomes" id="UP001281731">
    <property type="component" value="Unassembled WGS sequence"/>
</dbReference>
<comment type="caution">
    <text evidence="4">The sequence shown here is derived from an EMBL/GenBank/DDBJ whole genome shotgun (WGS) entry which is preliminary data.</text>
</comment>
<dbReference type="Pfam" id="PF05175">
    <property type="entry name" value="MTS"/>
    <property type="match status" value="1"/>
</dbReference>
<dbReference type="InterPro" id="IPR029063">
    <property type="entry name" value="SAM-dependent_MTases_sf"/>
</dbReference>
<proteinExistence type="predicted"/>
<evidence type="ECO:0000256" key="2">
    <source>
        <dbReference type="ARBA" id="ARBA00022679"/>
    </source>
</evidence>
<dbReference type="InterPro" id="IPR007848">
    <property type="entry name" value="Small_mtfrase_dom"/>
</dbReference>
<evidence type="ECO:0000259" key="3">
    <source>
        <dbReference type="Pfam" id="PF05175"/>
    </source>
</evidence>
<dbReference type="GO" id="GO:0008757">
    <property type="term" value="F:S-adenosylmethionine-dependent methyltransferase activity"/>
    <property type="evidence" value="ECO:0007669"/>
    <property type="project" value="InterPro"/>
</dbReference>
<accession>A0AAW9HYQ1</accession>
<evidence type="ECO:0000313" key="5">
    <source>
        <dbReference type="Proteomes" id="UP001281731"/>
    </source>
</evidence>
<dbReference type="GO" id="GO:0032259">
    <property type="term" value="P:methylation"/>
    <property type="evidence" value="ECO:0007669"/>
    <property type="project" value="UniProtKB-KW"/>
</dbReference>
<sequence length="216" mass="23311">MCDHYFSASPSTASRQHTISVTIRGRDFSVAVDDGVFSNNRVDKGTAVFLHKVPEPFVEPGDTVVDLGCGWGPLSLALGVEASQARLIAVDVNERALALTRANLREAGLRGEVMEADEALRSIPDGSVRLLWSNPPIRIGKKAVHSMLESWLAKLSPVGEAFLVVQKNLGADSLAKWISQLGYDCTKIGSAKGFRILRVAHIGNPWLASDSGDFQD</sequence>
<dbReference type="PANTHER" id="PTHR47816">
    <property type="entry name" value="RIBOSOMAL RNA SMALL SUBUNIT METHYLTRANSFERASE C"/>
    <property type="match status" value="1"/>
</dbReference>
<protein>
    <submittedName>
        <fullName evidence="4">Methyltransferase</fullName>
    </submittedName>
</protein>
<evidence type="ECO:0000313" key="4">
    <source>
        <dbReference type="EMBL" id="MDY5154961.1"/>
    </source>
</evidence>
<gene>
    <name evidence="4" type="ORF">R6G80_04385</name>
</gene>
<dbReference type="AlphaFoldDB" id="A0AAW9HYQ1"/>